<dbReference type="EMBL" id="JAHRHJ020003813">
    <property type="protein sequence ID" value="KAH9287901.1"/>
    <property type="molecule type" value="Genomic_DNA"/>
</dbReference>
<organism evidence="3 4">
    <name type="scientific">Taxus chinensis</name>
    <name type="common">Chinese yew</name>
    <name type="synonym">Taxus wallichiana var. chinensis</name>
    <dbReference type="NCBI Taxonomy" id="29808"/>
    <lineage>
        <taxon>Eukaryota</taxon>
        <taxon>Viridiplantae</taxon>
        <taxon>Streptophyta</taxon>
        <taxon>Embryophyta</taxon>
        <taxon>Tracheophyta</taxon>
        <taxon>Spermatophyta</taxon>
        <taxon>Pinopsida</taxon>
        <taxon>Pinidae</taxon>
        <taxon>Conifers II</taxon>
        <taxon>Cupressales</taxon>
        <taxon>Taxaceae</taxon>
        <taxon>Taxus</taxon>
    </lineage>
</organism>
<dbReference type="AlphaFoldDB" id="A0AA38BP10"/>
<keyword evidence="1" id="KW-0677">Repeat</keyword>
<evidence type="ECO:0000256" key="2">
    <source>
        <dbReference type="ARBA" id="ARBA00022803"/>
    </source>
</evidence>
<dbReference type="PANTHER" id="PTHR15704">
    <property type="entry name" value="SUPERKILLER 3 PROTEIN-RELATED"/>
    <property type="match status" value="1"/>
</dbReference>
<dbReference type="Proteomes" id="UP000824469">
    <property type="component" value="Unassembled WGS sequence"/>
</dbReference>
<accession>A0AA38BP10</accession>
<gene>
    <name evidence="3" type="ORF">KI387_032018</name>
</gene>
<comment type="caution">
    <text evidence="3">The sequence shown here is derived from an EMBL/GenBank/DDBJ whole genome shotgun (WGS) entry which is preliminary data.</text>
</comment>
<dbReference type="Gene3D" id="1.25.40.10">
    <property type="entry name" value="Tetratricopeptide repeat domain"/>
    <property type="match status" value="1"/>
</dbReference>
<dbReference type="PANTHER" id="PTHR15704:SF7">
    <property type="entry name" value="SUPERKILLER COMPLEX PROTEIN 3"/>
    <property type="match status" value="1"/>
</dbReference>
<dbReference type="SUPFAM" id="SSF48452">
    <property type="entry name" value="TPR-like"/>
    <property type="match status" value="1"/>
</dbReference>
<sequence length="524" mass="58418">MLDSEGLQIYAVALWQLGNNDLALSVICKAVTVSKQKIKAGTLGLVCKLIYHISGRRFAMDEILKTPNEFLDNSNFSCIAFAIAIIDTNGKIPLFLHRSSYLLFLHERAPALHSLLAVGKQIAQGETKNCVAEEHLKKALHMYPQSNRIRNQLGFLLLSSRECNSSHIAVKCACTDIGRVPNEQGSTSTPAVLGAAAVACSNVSNSRFSYSTCRNRGAIGFQVILQLQRWFHLEPWNYTARYLLILNMFQKAREEKYPRHLCQVIKRLVSSASSILPSNKVHISPFQEFQLLLCASEIYLQSGDYYDALKYATTASHLQVSHGMLFFAHLQLGRCYASQQNLTSLYDEYMKCLQLKTESEIGWVTFSALEARYCLGGQNNSAAINHGLFLGEEGNVQNMWKALLELVHGQRCLWNGDFLSAEKALAQACSMWSEEGCLHLIHGAICMELARKGSSSQFLLMAVHSLLKAQDISHFSLPMVSILLAQAEASIGRGTARWERNIRLEWSAWPTGMFVSVAVVLLMV</sequence>
<evidence type="ECO:0000313" key="3">
    <source>
        <dbReference type="EMBL" id="KAH9287901.1"/>
    </source>
</evidence>
<reference evidence="3 4" key="1">
    <citation type="journal article" date="2021" name="Nat. Plants">
        <title>The Taxus genome provides insights into paclitaxel biosynthesis.</title>
        <authorList>
            <person name="Xiong X."/>
            <person name="Gou J."/>
            <person name="Liao Q."/>
            <person name="Li Y."/>
            <person name="Zhou Q."/>
            <person name="Bi G."/>
            <person name="Li C."/>
            <person name="Du R."/>
            <person name="Wang X."/>
            <person name="Sun T."/>
            <person name="Guo L."/>
            <person name="Liang H."/>
            <person name="Lu P."/>
            <person name="Wu Y."/>
            <person name="Zhang Z."/>
            <person name="Ro D.K."/>
            <person name="Shang Y."/>
            <person name="Huang S."/>
            <person name="Yan J."/>
        </authorList>
    </citation>
    <scope>NUCLEOTIDE SEQUENCE [LARGE SCALE GENOMIC DNA]</scope>
    <source>
        <strain evidence="3">Ta-2019</strain>
    </source>
</reference>
<name>A0AA38BP10_TAXCH</name>
<keyword evidence="2" id="KW-0802">TPR repeat</keyword>
<evidence type="ECO:0000256" key="1">
    <source>
        <dbReference type="ARBA" id="ARBA00022737"/>
    </source>
</evidence>
<dbReference type="GO" id="GO:0055087">
    <property type="term" value="C:Ski complex"/>
    <property type="evidence" value="ECO:0007669"/>
    <property type="project" value="InterPro"/>
</dbReference>
<dbReference type="OMA" id="ARWERNI"/>
<protein>
    <submittedName>
        <fullName evidence="3">Uncharacterized protein</fullName>
    </submittedName>
</protein>
<evidence type="ECO:0000313" key="4">
    <source>
        <dbReference type="Proteomes" id="UP000824469"/>
    </source>
</evidence>
<keyword evidence="4" id="KW-1185">Reference proteome</keyword>
<proteinExistence type="predicted"/>
<dbReference type="InterPro" id="IPR039226">
    <property type="entry name" value="Ski3/TTC37"/>
</dbReference>
<dbReference type="GO" id="GO:0006401">
    <property type="term" value="P:RNA catabolic process"/>
    <property type="evidence" value="ECO:0007669"/>
    <property type="project" value="InterPro"/>
</dbReference>
<dbReference type="InterPro" id="IPR011990">
    <property type="entry name" value="TPR-like_helical_dom_sf"/>
</dbReference>